<comment type="caution">
    <text evidence="2">The sequence shown here is derived from an EMBL/GenBank/DDBJ whole genome shotgun (WGS) entry which is preliminary data.</text>
</comment>
<proteinExistence type="predicted"/>
<dbReference type="Proteomes" id="UP001357485">
    <property type="component" value="Unassembled WGS sequence"/>
</dbReference>
<name>A0ABR0KSE7_9PEZI</name>
<sequence length="70" mass="7950">MDYDPFQRTVRSSMSSHYAANRDMAYAGSHVPHEQMRTYPVGRKGSRDTPSGDYDNDANSNQVRRRIAVA</sequence>
<reference evidence="2 3" key="1">
    <citation type="submission" date="2023-08" db="EMBL/GenBank/DDBJ databases">
        <title>Black Yeasts Isolated from many extreme environments.</title>
        <authorList>
            <person name="Coleine C."/>
            <person name="Stajich J.E."/>
            <person name="Selbmann L."/>
        </authorList>
    </citation>
    <scope>NUCLEOTIDE SEQUENCE [LARGE SCALE GENOMIC DNA]</scope>
    <source>
        <strain evidence="2 3">CCFEE 536</strain>
    </source>
</reference>
<feature type="region of interest" description="Disordered" evidence="1">
    <location>
        <begin position="25"/>
        <end position="70"/>
    </location>
</feature>
<organism evidence="2 3">
    <name type="scientific">Cryomyces antarcticus</name>
    <dbReference type="NCBI Taxonomy" id="329879"/>
    <lineage>
        <taxon>Eukaryota</taxon>
        <taxon>Fungi</taxon>
        <taxon>Dikarya</taxon>
        <taxon>Ascomycota</taxon>
        <taxon>Pezizomycotina</taxon>
        <taxon>Dothideomycetes</taxon>
        <taxon>Dothideomycetes incertae sedis</taxon>
        <taxon>Cryomyces</taxon>
    </lineage>
</organism>
<evidence type="ECO:0000313" key="3">
    <source>
        <dbReference type="Proteomes" id="UP001357485"/>
    </source>
</evidence>
<keyword evidence="3" id="KW-1185">Reference proteome</keyword>
<gene>
    <name evidence="2" type="ORF">LTR16_005882</name>
</gene>
<accession>A0ABR0KSE7</accession>
<evidence type="ECO:0000313" key="2">
    <source>
        <dbReference type="EMBL" id="KAK5109109.1"/>
    </source>
</evidence>
<dbReference type="EMBL" id="JAVRRA010025634">
    <property type="protein sequence ID" value="KAK5109109.1"/>
    <property type="molecule type" value="Genomic_DNA"/>
</dbReference>
<evidence type="ECO:0000256" key="1">
    <source>
        <dbReference type="SAM" id="MobiDB-lite"/>
    </source>
</evidence>
<feature type="non-terminal residue" evidence="2">
    <location>
        <position position="70"/>
    </location>
</feature>
<protein>
    <submittedName>
        <fullName evidence="2">Uncharacterized protein</fullName>
    </submittedName>
</protein>